<keyword evidence="1" id="KW-0472">Membrane</keyword>
<accession>A0ABU9B429</accession>
<name>A0ABU9B429_9BACT</name>
<keyword evidence="4" id="KW-1185">Reference proteome</keyword>
<keyword evidence="1" id="KW-1133">Transmembrane helix</keyword>
<keyword evidence="1" id="KW-0812">Transmembrane</keyword>
<protein>
    <submittedName>
        <fullName evidence="3">VWA domain-containing protein</fullName>
    </submittedName>
</protein>
<dbReference type="RefSeq" id="WP_341407346.1">
    <property type="nucleotide sequence ID" value="NZ_JBBUKT010000012.1"/>
</dbReference>
<dbReference type="EMBL" id="JBBUKT010000012">
    <property type="protein sequence ID" value="MEK7953580.1"/>
    <property type="molecule type" value="Genomic_DNA"/>
</dbReference>
<dbReference type="Gene3D" id="2.60.40.10">
    <property type="entry name" value="Immunoglobulins"/>
    <property type="match status" value="1"/>
</dbReference>
<dbReference type="InterPro" id="IPR029062">
    <property type="entry name" value="Class_I_gatase-like"/>
</dbReference>
<dbReference type="InterPro" id="IPR002035">
    <property type="entry name" value="VWF_A"/>
</dbReference>
<sequence length="809" mass="88982">MNLPAPSSFLLADATGVQRTWTWGYEGLAPAWAFLIFVLLAALTVVAYLRCASGVSRPKKSILATLRLVAVAVLAALLAKPVIHFTEYHPVKQPLAMVVDSSRSMSLPDRRDTPADINRAAIAAGLIDPASDIEAKTDANVVEQVKNLSRHELIQRLGDNRKLDLWTRLSAGSDLRFYQFGNVLKPLGSPEMIAGKDKAPPSVKFPVIESSGPTTAIGEALRQVIQEPRSQPLGGVVLITDGGNNSGSSPIEAAQIAREKNVPLFIYGVGVSSPPDIEVAEVTAQSLAFVDERLEVHAKVISRALEEKPSVVELKADGEVVAKAELTLGGDETREVSLSYVPSKPGEAKLEIAVPLRDEEVGRENNSAATTTRITDKKFRVLLVEQEPRWDFRFLLDYLQRDQRLVVKSVMIDGEPGLSNKPDSPFLPSLPSTREGLFESQVLILGDVSPRDLGQDRMEMIVEWVEAGGGIIFLAGPNFNPSSYLGTPLEILLPVLPDTTKPRAMRMQRDSAPFPLELSPAGRRSPYLQMDGDAAENERIWANFPGVRWVAPVARVKPGADVLLTDSRSSTAGRYGKQPVFAMQGYGSGKCVYFGTDETYRWRSRTGEKYYSILWGQIMQTLALQLLDGASPLTQLRTDRKHYEAGERVVISGNAYTGNYEPLIVPSLEAQLVYTKPGGSTPSSTRSINLFATGKNFFRAEFIAEEPGSYAFHTVHDPEGVLKFEVTDPDLEGKQTQLDDRLLRNMAAAAGGRFLREEDLHHLPEWIAATSVRVASHRKLELYYSTWILGGLCLLLFAEWTLRRLSRLK</sequence>
<feature type="domain" description="VWFA" evidence="2">
    <location>
        <begin position="211"/>
        <end position="272"/>
    </location>
</feature>
<dbReference type="SUPFAM" id="SSF52317">
    <property type="entry name" value="Class I glutamine amidotransferase-like"/>
    <property type="match status" value="1"/>
</dbReference>
<evidence type="ECO:0000313" key="3">
    <source>
        <dbReference type="EMBL" id="MEK7953580.1"/>
    </source>
</evidence>
<dbReference type="PANTHER" id="PTHR37947:SF1">
    <property type="entry name" value="BLL2462 PROTEIN"/>
    <property type="match status" value="1"/>
</dbReference>
<evidence type="ECO:0000259" key="2">
    <source>
        <dbReference type="Pfam" id="PF00092"/>
    </source>
</evidence>
<proteinExistence type="predicted"/>
<feature type="transmembrane region" description="Helical" evidence="1">
    <location>
        <begin position="29"/>
        <end position="49"/>
    </location>
</feature>
<reference evidence="3 4" key="1">
    <citation type="submission" date="2024-04" db="EMBL/GenBank/DDBJ databases">
        <title>Luteolibacter sp. isolated from soil.</title>
        <authorList>
            <person name="An J."/>
        </authorList>
    </citation>
    <scope>NUCLEOTIDE SEQUENCE [LARGE SCALE GENOMIC DNA]</scope>
    <source>
        <strain evidence="3 4">Y139</strain>
    </source>
</reference>
<dbReference type="InterPro" id="IPR013783">
    <property type="entry name" value="Ig-like_fold"/>
</dbReference>
<comment type="caution">
    <text evidence="3">The sequence shown here is derived from an EMBL/GenBank/DDBJ whole genome shotgun (WGS) entry which is preliminary data.</text>
</comment>
<dbReference type="PANTHER" id="PTHR37947">
    <property type="entry name" value="BLL2462 PROTEIN"/>
    <property type="match status" value="1"/>
</dbReference>
<dbReference type="Gene3D" id="3.40.50.880">
    <property type="match status" value="1"/>
</dbReference>
<feature type="transmembrane region" description="Helical" evidence="1">
    <location>
        <begin position="61"/>
        <end position="79"/>
    </location>
</feature>
<feature type="transmembrane region" description="Helical" evidence="1">
    <location>
        <begin position="782"/>
        <end position="802"/>
    </location>
</feature>
<gene>
    <name evidence="3" type="ORF">WKV53_23900</name>
</gene>
<organism evidence="3 4">
    <name type="scientific">Luteolibacter soli</name>
    <dbReference type="NCBI Taxonomy" id="3135280"/>
    <lineage>
        <taxon>Bacteria</taxon>
        <taxon>Pseudomonadati</taxon>
        <taxon>Verrucomicrobiota</taxon>
        <taxon>Verrucomicrobiia</taxon>
        <taxon>Verrucomicrobiales</taxon>
        <taxon>Verrucomicrobiaceae</taxon>
        <taxon>Luteolibacter</taxon>
    </lineage>
</organism>
<dbReference type="InterPro" id="IPR036465">
    <property type="entry name" value="vWFA_dom_sf"/>
</dbReference>
<evidence type="ECO:0000256" key="1">
    <source>
        <dbReference type="SAM" id="Phobius"/>
    </source>
</evidence>
<dbReference type="SUPFAM" id="SSF53300">
    <property type="entry name" value="vWA-like"/>
    <property type="match status" value="1"/>
</dbReference>
<dbReference type="Gene3D" id="3.40.50.410">
    <property type="entry name" value="von Willebrand factor, type A domain"/>
    <property type="match status" value="1"/>
</dbReference>
<dbReference type="Pfam" id="PF00092">
    <property type="entry name" value="VWA"/>
    <property type="match status" value="1"/>
</dbReference>
<dbReference type="Proteomes" id="UP001371305">
    <property type="component" value="Unassembled WGS sequence"/>
</dbReference>
<evidence type="ECO:0000313" key="4">
    <source>
        <dbReference type="Proteomes" id="UP001371305"/>
    </source>
</evidence>